<evidence type="ECO:0000256" key="5">
    <source>
        <dbReference type="ARBA" id="ARBA00023204"/>
    </source>
</evidence>
<proteinExistence type="inferred from homology"/>
<keyword evidence="6" id="KW-0742">SOS response</keyword>
<accession>A0ABX5ISF9</accession>
<dbReference type="InterPro" id="IPR015927">
    <property type="entry name" value="Peptidase_S24_S26A/B/C"/>
</dbReference>
<dbReference type="Gene3D" id="2.10.109.10">
    <property type="entry name" value="Umud Fragment, subunit A"/>
    <property type="match status" value="1"/>
</dbReference>
<dbReference type="Proteomes" id="UP000241895">
    <property type="component" value="Unassembled WGS sequence"/>
</dbReference>
<keyword evidence="4 7" id="KW-0068">Autocatalytic cleavage</keyword>
<evidence type="ECO:0000256" key="4">
    <source>
        <dbReference type="ARBA" id="ARBA00022813"/>
    </source>
</evidence>
<keyword evidence="2" id="KW-0227">DNA damage</keyword>
<evidence type="ECO:0000256" key="2">
    <source>
        <dbReference type="ARBA" id="ARBA00022763"/>
    </source>
</evidence>
<sequence>MATTGACAMSLEVEVLGRVDPHPPRTALPLAATEVRAGFPSPADDYLEGQLDLVAHLVPHPSATFYLRAKGESMKGLGIFDGDLLIVDRSLEPCSGSVLIASVDGELTCKQLGYIGNRPYLLAANEAFAPIPLNGRDCDLWGVVTHNIHALAAGVAR</sequence>
<name>A0ABX5ISF9_9GAMM</name>
<dbReference type="InterPro" id="IPR050077">
    <property type="entry name" value="LexA_repressor"/>
</dbReference>
<evidence type="ECO:0000259" key="8">
    <source>
        <dbReference type="Pfam" id="PF00717"/>
    </source>
</evidence>
<dbReference type="EMBL" id="PXNS01000017">
    <property type="protein sequence ID" value="PTL89107.1"/>
    <property type="molecule type" value="Genomic_DNA"/>
</dbReference>
<dbReference type="PANTHER" id="PTHR33516">
    <property type="entry name" value="LEXA REPRESSOR"/>
    <property type="match status" value="1"/>
</dbReference>
<gene>
    <name evidence="9" type="ORF">C6W88_19840</name>
</gene>
<dbReference type="CDD" id="cd06529">
    <property type="entry name" value="S24_LexA-like"/>
    <property type="match status" value="1"/>
</dbReference>
<comment type="caution">
    <text evidence="9">The sequence shown here is derived from an EMBL/GenBank/DDBJ whole genome shotgun (WGS) entry which is preliminary data.</text>
</comment>
<dbReference type="PRINTS" id="PR00726">
    <property type="entry name" value="LEXASERPTASE"/>
</dbReference>
<keyword evidence="10" id="KW-1185">Reference proteome</keyword>
<evidence type="ECO:0000313" key="10">
    <source>
        <dbReference type="Proteomes" id="UP000241895"/>
    </source>
</evidence>
<reference evidence="9 10" key="1">
    <citation type="submission" date="2018-03" db="EMBL/GenBank/DDBJ databases">
        <authorList>
            <person name="Zhou J."/>
            <person name="Li X."/>
            <person name="Xue M."/>
            <person name="Yin J."/>
        </authorList>
    </citation>
    <scope>NUCLEOTIDE SEQUENCE [LARGE SCALE GENOMIC DNA]</scope>
    <source>
        <strain evidence="9 10">SYSU ZJ2214</strain>
    </source>
</reference>
<dbReference type="InterPro" id="IPR039418">
    <property type="entry name" value="LexA-like"/>
</dbReference>
<organism evidence="9 10">
    <name type="scientific">Halomonas litopenaei</name>
    <dbReference type="NCBI Taxonomy" id="2109328"/>
    <lineage>
        <taxon>Bacteria</taxon>
        <taxon>Pseudomonadati</taxon>
        <taxon>Pseudomonadota</taxon>
        <taxon>Gammaproteobacteria</taxon>
        <taxon>Oceanospirillales</taxon>
        <taxon>Halomonadaceae</taxon>
        <taxon>Halomonas</taxon>
    </lineage>
</organism>
<evidence type="ECO:0000313" key="9">
    <source>
        <dbReference type="EMBL" id="PTL89107.1"/>
    </source>
</evidence>
<evidence type="ECO:0000256" key="7">
    <source>
        <dbReference type="RuleBase" id="RU003991"/>
    </source>
</evidence>
<evidence type="ECO:0000256" key="3">
    <source>
        <dbReference type="ARBA" id="ARBA00022801"/>
    </source>
</evidence>
<keyword evidence="5" id="KW-0234">DNA repair</keyword>
<keyword evidence="3 7" id="KW-0378">Hydrolase</keyword>
<evidence type="ECO:0000256" key="6">
    <source>
        <dbReference type="ARBA" id="ARBA00023236"/>
    </source>
</evidence>
<protein>
    <submittedName>
        <fullName evidence="9">Peptidase S24</fullName>
    </submittedName>
</protein>
<dbReference type="SUPFAM" id="SSF51306">
    <property type="entry name" value="LexA/Signal peptidase"/>
    <property type="match status" value="1"/>
</dbReference>
<dbReference type="InterPro" id="IPR006197">
    <property type="entry name" value="Peptidase_S24_LexA"/>
</dbReference>
<comment type="similarity">
    <text evidence="1 7">Belongs to the peptidase S24 family.</text>
</comment>
<dbReference type="Pfam" id="PF00717">
    <property type="entry name" value="Peptidase_S24"/>
    <property type="match status" value="1"/>
</dbReference>
<feature type="domain" description="Peptidase S24/S26A/S26B/S26C" evidence="8">
    <location>
        <begin position="31"/>
        <end position="144"/>
    </location>
</feature>
<dbReference type="PANTHER" id="PTHR33516:SF2">
    <property type="entry name" value="LEXA REPRESSOR-RELATED"/>
    <property type="match status" value="1"/>
</dbReference>
<dbReference type="NCBIfam" id="NF007621">
    <property type="entry name" value="PRK10276.1"/>
    <property type="match status" value="1"/>
</dbReference>
<evidence type="ECO:0000256" key="1">
    <source>
        <dbReference type="ARBA" id="ARBA00007484"/>
    </source>
</evidence>
<dbReference type="InterPro" id="IPR036286">
    <property type="entry name" value="LexA/Signal_pep-like_sf"/>
</dbReference>